<dbReference type="AlphaFoldDB" id="A0A7R9LAN4"/>
<dbReference type="PROSITE" id="PS50835">
    <property type="entry name" value="IG_LIKE"/>
    <property type="match status" value="2"/>
</dbReference>
<evidence type="ECO:0000313" key="2">
    <source>
        <dbReference type="EMBL" id="CAD7638143.1"/>
    </source>
</evidence>
<dbReference type="Proteomes" id="UP000728032">
    <property type="component" value="Unassembled WGS sequence"/>
</dbReference>
<evidence type="ECO:0000259" key="1">
    <source>
        <dbReference type="PROSITE" id="PS50835"/>
    </source>
</evidence>
<dbReference type="PANTHER" id="PTHR21261">
    <property type="entry name" value="BEAT PROTEIN"/>
    <property type="match status" value="1"/>
</dbReference>
<feature type="domain" description="Ig-like" evidence="1">
    <location>
        <begin position="128"/>
        <end position="169"/>
    </location>
</feature>
<dbReference type="InterPro" id="IPR013783">
    <property type="entry name" value="Ig-like_fold"/>
</dbReference>
<dbReference type="Gene3D" id="2.60.40.10">
    <property type="entry name" value="Immunoglobulins"/>
    <property type="match status" value="1"/>
</dbReference>
<reference evidence="2" key="1">
    <citation type="submission" date="2020-11" db="EMBL/GenBank/DDBJ databases">
        <authorList>
            <person name="Tran Van P."/>
        </authorList>
    </citation>
    <scope>NUCLEOTIDE SEQUENCE</scope>
</reference>
<organism evidence="2">
    <name type="scientific">Oppiella nova</name>
    <dbReference type="NCBI Taxonomy" id="334625"/>
    <lineage>
        <taxon>Eukaryota</taxon>
        <taxon>Metazoa</taxon>
        <taxon>Ecdysozoa</taxon>
        <taxon>Arthropoda</taxon>
        <taxon>Chelicerata</taxon>
        <taxon>Arachnida</taxon>
        <taxon>Acari</taxon>
        <taxon>Acariformes</taxon>
        <taxon>Sarcoptiformes</taxon>
        <taxon>Oribatida</taxon>
        <taxon>Brachypylina</taxon>
        <taxon>Oppioidea</taxon>
        <taxon>Oppiidae</taxon>
        <taxon>Oppiella</taxon>
    </lineage>
</organism>
<dbReference type="EMBL" id="CAJPVJ010000183">
    <property type="protein sequence ID" value="CAG2161632.1"/>
    <property type="molecule type" value="Genomic_DNA"/>
</dbReference>
<evidence type="ECO:0000313" key="3">
    <source>
        <dbReference type="Proteomes" id="UP000728032"/>
    </source>
</evidence>
<name>A0A7R9LAN4_9ACAR</name>
<dbReference type="EMBL" id="OC915008">
    <property type="protein sequence ID" value="CAD7638143.1"/>
    <property type="molecule type" value="Genomic_DNA"/>
</dbReference>
<dbReference type="PANTHER" id="PTHR21261:SF15">
    <property type="entry name" value="BEATEN PATH IIIA, ISOFORM D-RELATED"/>
    <property type="match status" value="1"/>
</dbReference>
<gene>
    <name evidence="2" type="ORF">ONB1V03_LOCUS1236</name>
</gene>
<dbReference type="OrthoDB" id="6343941at2759"/>
<protein>
    <recommendedName>
        <fullName evidence="1">Ig-like domain-containing protein</fullName>
    </recommendedName>
</protein>
<accession>A0A7R9LAN4</accession>
<dbReference type="InterPro" id="IPR036179">
    <property type="entry name" value="Ig-like_dom_sf"/>
</dbReference>
<feature type="domain" description="Ig-like" evidence="1">
    <location>
        <begin position="6"/>
        <end position="117"/>
    </location>
</feature>
<dbReference type="InterPro" id="IPR007110">
    <property type="entry name" value="Ig-like_dom"/>
</dbReference>
<dbReference type="SUPFAM" id="SSF48726">
    <property type="entry name" value="Immunoglobulin"/>
    <property type="match status" value="1"/>
</dbReference>
<proteinExistence type="predicted"/>
<sequence>MAANDPSVHRVVTLRLRLDIPSVVKSGSSVWLHCDYDLEMDSLYSVKWYKNNLEFYRYMNEPDSTPGAPIQRVFNQIGVYVEMSKSNSTHVFLKTTDLNTEGTYMAEVSTTTFESVKRLKDLRIFVLPQREIQIIGSKPEYKMGEDVLNLTCMATKSKPVQILAWFVNGLRVVGNDPRINLSHPDIDVTSDGLVSSSLGISLSLLSNDHHLSNGVLALRYTSYTSTIIPIHTLCTHIMQ</sequence>
<keyword evidence="3" id="KW-1185">Reference proteome</keyword>